<keyword evidence="2" id="KW-1185">Reference proteome</keyword>
<comment type="caution">
    <text evidence="1">The sequence shown here is derived from an EMBL/GenBank/DDBJ whole genome shotgun (WGS) entry which is preliminary data.</text>
</comment>
<evidence type="ECO:0000313" key="1">
    <source>
        <dbReference type="EMBL" id="NYD26935.1"/>
    </source>
</evidence>
<accession>A0A852R615</accession>
<dbReference type="RefSeq" id="WP_185986993.1">
    <property type="nucleotide sequence ID" value="NZ_BAAALZ010000001.1"/>
</dbReference>
<gene>
    <name evidence="1" type="ORF">BJ960_001738</name>
</gene>
<dbReference type="EMBL" id="JACCBD010000001">
    <property type="protein sequence ID" value="NYD26935.1"/>
    <property type="molecule type" value="Genomic_DNA"/>
</dbReference>
<evidence type="ECO:0000313" key="2">
    <source>
        <dbReference type="Proteomes" id="UP000586095"/>
    </source>
</evidence>
<dbReference type="AlphaFoldDB" id="A0A852R615"/>
<protein>
    <submittedName>
        <fullName evidence="1">Uncharacterized protein</fullName>
    </submittedName>
</protein>
<name>A0A852R615_9MICO</name>
<sequence>MGETETIQVVEGCEAAPGLWTVTTVSGSVYWVAVAGDGSATMIRGRAEVPADPEFGIPGIELHGDGEELELVSWSARVGPDAGAVFVYWAEERQNMVERSGSIYAGTVRKTSSVVAIEYSPVSKDAL</sequence>
<reference evidence="1 2" key="1">
    <citation type="submission" date="2020-07" db="EMBL/GenBank/DDBJ databases">
        <title>Sequencing the genomes of 1000 actinobacteria strains.</title>
        <authorList>
            <person name="Klenk H.-P."/>
        </authorList>
    </citation>
    <scope>NUCLEOTIDE SEQUENCE [LARGE SCALE GENOMIC DNA]</scope>
    <source>
        <strain evidence="1 2">DSM 17380</strain>
    </source>
</reference>
<proteinExistence type="predicted"/>
<dbReference type="Proteomes" id="UP000586095">
    <property type="component" value="Unassembled WGS sequence"/>
</dbReference>
<organism evidence="1 2">
    <name type="scientific">Leucobacter aridicollis</name>
    <dbReference type="NCBI Taxonomy" id="283878"/>
    <lineage>
        <taxon>Bacteria</taxon>
        <taxon>Bacillati</taxon>
        <taxon>Actinomycetota</taxon>
        <taxon>Actinomycetes</taxon>
        <taxon>Micrococcales</taxon>
        <taxon>Microbacteriaceae</taxon>
        <taxon>Leucobacter</taxon>
    </lineage>
</organism>